<accession>A0A418WJH9</accession>
<proteinExistence type="predicted"/>
<dbReference type="Pfam" id="PF02518">
    <property type="entry name" value="HATPase_c"/>
    <property type="match status" value="1"/>
</dbReference>
<dbReference type="AlphaFoldDB" id="A0A418WJH9"/>
<gene>
    <name evidence="3" type="ORF">D3876_07930</name>
</gene>
<dbReference type="InterPro" id="IPR036890">
    <property type="entry name" value="HATPase_C_sf"/>
</dbReference>
<organism evidence="3 4">
    <name type="scientific">Sphingomonas cavernae</name>
    <dbReference type="NCBI Taxonomy" id="2320861"/>
    <lineage>
        <taxon>Bacteria</taxon>
        <taxon>Pseudomonadati</taxon>
        <taxon>Pseudomonadota</taxon>
        <taxon>Alphaproteobacteria</taxon>
        <taxon>Sphingomonadales</taxon>
        <taxon>Sphingomonadaceae</taxon>
        <taxon>Sphingomonas</taxon>
    </lineage>
</organism>
<dbReference type="EMBL" id="QYUM01000003">
    <property type="protein sequence ID" value="RJF90206.1"/>
    <property type="molecule type" value="Genomic_DNA"/>
</dbReference>
<feature type="transmembrane region" description="Helical" evidence="1">
    <location>
        <begin position="188"/>
        <end position="207"/>
    </location>
</feature>
<dbReference type="Pfam" id="PF06580">
    <property type="entry name" value="His_kinase"/>
    <property type="match status" value="1"/>
</dbReference>
<comment type="caution">
    <text evidence="3">The sequence shown here is derived from an EMBL/GenBank/DDBJ whole genome shotgun (WGS) entry which is preliminary data.</text>
</comment>
<sequence length="419" mass="45900">MLAGPPDMEMGYATLGPMRAVNAPATRRTVKLNDECISTVRPLDDRWEMSMETGRNHPKPYVSLGGTAEQKTVLALIAAYWVGFQIIYYTYGNLVRPDGATEAKEWLLGLAAYFVSPVELVVCSSGALLCYAIYLVVKAVKRRIFWQQLVVAVLVMIAGAFIFSVIVRTTVAANGGPPVTLPGLVRGGIFWIAPIGVWTVTVLALSHNTEVGDRERRLAVLQAQANEAHVRALRFQVNPHFLYNTLNSISALILEHRERDAEQMVLALASFFRTTLTADPLKDVRLADEIALQKLYLDIEQIRFADCLAVEIDMPPTLDEARLPGLILQPLIENALKHGVREPGETMLIKIGARAEGDLLVVEVRDNGPGNAVDGSGAGIGLPNVRERLASRFGERAQVDTTMAPSGFTVRLTMPLEFA</sequence>
<dbReference type="SUPFAM" id="SSF55874">
    <property type="entry name" value="ATPase domain of HSP90 chaperone/DNA topoisomerase II/histidine kinase"/>
    <property type="match status" value="1"/>
</dbReference>
<dbReference type="Gene3D" id="3.30.565.10">
    <property type="entry name" value="Histidine kinase-like ATPase, C-terminal domain"/>
    <property type="match status" value="1"/>
</dbReference>
<keyword evidence="4" id="KW-1185">Reference proteome</keyword>
<reference evidence="3 4" key="1">
    <citation type="submission" date="2018-09" db="EMBL/GenBank/DDBJ databases">
        <authorList>
            <person name="Zhu H."/>
        </authorList>
    </citation>
    <scope>NUCLEOTIDE SEQUENCE [LARGE SCALE GENOMIC DNA]</scope>
    <source>
        <strain evidence="3 4">K2R01-6</strain>
    </source>
</reference>
<evidence type="ECO:0000256" key="1">
    <source>
        <dbReference type="SAM" id="Phobius"/>
    </source>
</evidence>
<dbReference type="InterPro" id="IPR010559">
    <property type="entry name" value="Sig_transdc_His_kin_internal"/>
</dbReference>
<evidence type="ECO:0000313" key="4">
    <source>
        <dbReference type="Proteomes" id="UP000286100"/>
    </source>
</evidence>
<feature type="transmembrane region" description="Helical" evidence="1">
    <location>
        <begin position="111"/>
        <end position="137"/>
    </location>
</feature>
<dbReference type="PANTHER" id="PTHR34220">
    <property type="entry name" value="SENSOR HISTIDINE KINASE YPDA"/>
    <property type="match status" value="1"/>
</dbReference>
<evidence type="ECO:0000313" key="3">
    <source>
        <dbReference type="EMBL" id="RJF90206.1"/>
    </source>
</evidence>
<feature type="domain" description="Histidine kinase/HSP90-like ATPase" evidence="2">
    <location>
        <begin position="319"/>
        <end position="418"/>
    </location>
</feature>
<dbReference type="SMART" id="SM00387">
    <property type="entry name" value="HATPase_c"/>
    <property type="match status" value="1"/>
</dbReference>
<dbReference type="InterPro" id="IPR050640">
    <property type="entry name" value="Bact_2-comp_sensor_kinase"/>
</dbReference>
<dbReference type="GO" id="GO:0000155">
    <property type="term" value="F:phosphorelay sensor kinase activity"/>
    <property type="evidence" value="ECO:0007669"/>
    <property type="project" value="InterPro"/>
</dbReference>
<dbReference type="GO" id="GO:0016020">
    <property type="term" value="C:membrane"/>
    <property type="evidence" value="ECO:0007669"/>
    <property type="project" value="InterPro"/>
</dbReference>
<keyword evidence="3" id="KW-0418">Kinase</keyword>
<evidence type="ECO:0000259" key="2">
    <source>
        <dbReference type="SMART" id="SM00387"/>
    </source>
</evidence>
<feature type="transmembrane region" description="Helical" evidence="1">
    <location>
        <begin position="149"/>
        <end position="168"/>
    </location>
</feature>
<dbReference type="PANTHER" id="PTHR34220:SF7">
    <property type="entry name" value="SENSOR HISTIDINE KINASE YPDA"/>
    <property type="match status" value="1"/>
</dbReference>
<dbReference type="InterPro" id="IPR003594">
    <property type="entry name" value="HATPase_dom"/>
</dbReference>
<keyword evidence="1" id="KW-1133">Transmembrane helix</keyword>
<keyword evidence="3" id="KW-0808">Transferase</keyword>
<keyword evidence="1" id="KW-0812">Transmembrane</keyword>
<keyword evidence="1" id="KW-0472">Membrane</keyword>
<name>A0A418WJH9_9SPHN</name>
<feature type="transmembrane region" description="Helical" evidence="1">
    <location>
        <begin position="73"/>
        <end position="91"/>
    </location>
</feature>
<dbReference type="OrthoDB" id="2514702at2"/>
<protein>
    <submittedName>
        <fullName evidence="3">Sensor histidine kinase</fullName>
    </submittedName>
</protein>
<dbReference type="Proteomes" id="UP000286100">
    <property type="component" value="Unassembled WGS sequence"/>
</dbReference>